<keyword evidence="2" id="KW-1185">Reference proteome</keyword>
<proteinExistence type="predicted"/>
<evidence type="ECO:0000313" key="2">
    <source>
        <dbReference type="Proteomes" id="UP000270296"/>
    </source>
</evidence>
<gene>
    <name evidence="1" type="ORF">SBAD_LOCUS3356</name>
</gene>
<name>A0A183IIB1_9BILA</name>
<dbReference type="AlphaFoldDB" id="A0A183IIB1"/>
<evidence type="ECO:0000313" key="3">
    <source>
        <dbReference type="WBParaSite" id="SBAD_0000351101-mRNA-1"/>
    </source>
</evidence>
<sequence>MQARRVRHAKLRTALRYDDDHDDLPIRPASAVRASLSDLGCGLCRIAAYRTPPSSRSPAAVLSHVTVTWSPGHQSLIAERSQAVFRTS</sequence>
<dbReference type="EMBL" id="UZAM01007706">
    <property type="protein sequence ID" value="VDP00899.1"/>
    <property type="molecule type" value="Genomic_DNA"/>
</dbReference>
<dbReference type="WBParaSite" id="SBAD_0000351101-mRNA-1">
    <property type="protein sequence ID" value="SBAD_0000351101-mRNA-1"/>
    <property type="gene ID" value="SBAD_0000351101"/>
</dbReference>
<accession>A0A183IIB1</accession>
<reference evidence="1 2" key="2">
    <citation type="submission" date="2018-11" db="EMBL/GenBank/DDBJ databases">
        <authorList>
            <consortium name="Pathogen Informatics"/>
        </authorList>
    </citation>
    <scope>NUCLEOTIDE SEQUENCE [LARGE SCALE GENOMIC DNA]</scope>
</reference>
<reference evidence="3" key="1">
    <citation type="submission" date="2016-06" db="UniProtKB">
        <authorList>
            <consortium name="WormBaseParasite"/>
        </authorList>
    </citation>
    <scope>IDENTIFICATION</scope>
</reference>
<evidence type="ECO:0000313" key="1">
    <source>
        <dbReference type="EMBL" id="VDP00899.1"/>
    </source>
</evidence>
<protein>
    <submittedName>
        <fullName evidence="1 3">Uncharacterized protein</fullName>
    </submittedName>
</protein>
<organism evidence="3">
    <name type="scientific">Soboliphyme baturini</name>
    <dbReference type="NCBI Taxonomy" id="241478"/>
    <lineage>
        <taxon>Eukaryota</taxon>
        <taxon>Metazoa</taxon>
        <taxon>Ecdysozoa</taxon>
        <taxon>Nematoda</taxon>
        <taxon>Enoplea</taxon>
        <taxon>Dorylaimia</taxon>
        <taxon>Dioctophymatida</taxon>
        <taxon>Dioctophymatoidea</taxon>
        <taxon>Soboliphymatidae</taxon>
        <taxon>Soboliphyme</taxon>
    </lineage>
</organism>
<dbReference type="Proteomes" id="UP000270296">
    <property type="component" value="Unassembled WGS sequence"/>
</dbReference>